<feature type="non-terminal residue" evidence="2">
    <location>
        <position position="1"/>
    </location>
</feature>
<feature type="compositionally biased region" description="Basic and acidic residues" evidence="1">
    <location>
        <begin position="770"/>
        <end position="790"/>
    </location>
</feature>
<feature type="compositionally biased region" description="Basic and acidic residues" evidence="1">
    <location>
        <begin position="734"/>
        <end position="757"/>
    </location>
</feature>
<feature type="compositionally biased region" description="Basic and acidic residues" evidence="1">
    <location>
        <begin position="604"/>
        <end position="622"/>
    </location>
</feature>
<reference evidence="2" key="1">
    <citation type="submission" date="2019-08" db="EMBL/GenBank/DDBJ databases">
        <title>The genome of the North American firefly Photinus pyralis.</title>
        <authorList>
            <consortium name="Photinus pyralis genome working group"/>
            <person name="Fallon T.R."/>
            <person name="Sander Lower S.E."/>
            <person name="Weng J.-K."/>
        </authorList>
    </citation>
    <scope>NUCLEOTIDE SEQUENCE</scope>
    <source>
        <strain evidence="2">TRF0915ILg1</strain>
        <tissue evidence="2">Whole body</tissue>
    </source>
</reference>
<feature type="compositionally biased region" description="Low complexity" evidence="1">
    <location>
        <begin position="436"/>
        <end position="448"/>
    </location>
</feature>
<feature type="compositionally biased region" description="Polar residues" evidence="1">
    <location>
        <begin position="231"/>
        <end position="251"/>
    </location>
</feature>
<dbReference type="Proteomes" id="UP000801492">
    <property type="component" value="Unassembled WGS sequence"/>
</dbReference>
<feature type="compositionally biased region" description="Polar residues" evidence="1">
    <location>
        <begin position="502"/>
        <end position="512"/>
    </location>
</feature>
<proteinExistence type="predicted"/>
<comment type="caution">
    <text evidence="2">The sequence shown here is derived from an EMBL/GenBank/DDBJ whole genome shotgun (WGS) entry which is preliminary data.</text>
</comment>
<evidence type="ECO:0000313" key="3">
    <source>
        <dbReference type="Proteomes" id="UP000801492"/>
    </source>
</evidence>
<feature type="compositionally biased region" description="Basic and acidic residues" evidence="1">
    <location>
        <begin position="47"/>
        <end position="56"/>
    </location>
</feature>
<evidence type="ECO:0000256" key="1">
    <source>
        <dbReference type="SAM" id="MobiDB-lite"/>
    </source>
</evidence>
<feature type="compositionally biased region" description="Basic and acidic residues" evidence="1">
    <location>
        <begin position="17"/>
        <end position="27"/>
    </location>
</feature>
<feature type="compositionally biased region" description="Polar residues" evidence="1">
    <location>
        <begin position="759"/>
        <end position="769"/>
    </location>
</feature>
<feature type="compositionally biased region" description="Polar residues" evidence="1">
    <location>
        <begin position="260"/>
        <end position="276"/>
    </location>
</feature>
<feature type="region of interest" description="Disordered" evidence="1">
    <location>
        <begin position="1"/>
        <end position="61"/>
    </location>
</feature>
<dbReference type="AlphaFoldDB" id="A0A8K0DC63"/>
<feature type="compositionally biased region" description="Low complexity" evidence="1">
    <location>
        <begin position="282"/>
        <end position="302"/>
    </location>
</feature>
<feature type="compositionally biased region" description="Polar residues" evidence="1">
    <location>
        <begin position="128"/>
        <end position="138"/>
    </location>
</feature>
<accession>A0A8K0DC63</accession>
<organism evidence="2 3">
    <name type="scientific">Ignelater luminosus</name>
    <name type="common">Cucubano</name>
    <name type="synonym">Pyrophorus luminosus</name>
    <dbReference type="NCBI Taxonomy" id="2038154"/>
    <lineage>
        <taxon>Eukaryota</taxon>
        <taxon>Metazoa</taxon>
        <taxon>Ecdysozoa</taxon>
        <taxon>Arthropoda</taxon>
        <taxon>Hexapoda</taxon>
        <taxon>Insecta</taxon>
        <taxon>Pterygota</taxon>
        <taxon>Neoptera</taxon>
        <taxon>Endopterygota</taxon>
        <taxon>Coleoptera</taxon>
        <taxon>Polyphaga</taxon>
        <taxon>Elateriformia</taxon>
        <taxon>Elateroidea</taxon>
        <taxon>Elateridae</taxon>
        <taxon>Agrypninae</taxon>
        <taxon>Pyrophorini</taxon>
        <taxon>Ignelater</taxon>
    </lineage>
</organism>
<feature type="region of interest" description="Disordered" evidence="1">
    <location>
        <begin position="220"/>
        <end position="790"/>
    </location>
</feature>
<feature type="region of interest" description="Disordered" evidence="1">
    <location>
        <begin position="127"/>
        <end position="147"/>
    </location>
</feature>
<feature type="compositionally biased region" description="Basic and acidic residues" evidence="1">
    <location>
        <begin position="701"/>
        <end position="721"/>
    </location>
</feature>
<gene>
    <name evidence="2" type="ORF">ILUMI_05504</name>
</gene>
<sequence>MENISNARNFAIPVNQENKRRNEEKHVKPCCNRSISQTSSAISVNQENERESEKKNAHSCCNQPIHGLPDLEEQLETEMSVMDLDLKWSSSSLCACSRDSEETVIGNVEPSDPTARASRSEMYLNAPYDNSNERSMLSQAGGRKDRQTVHVDFDKGVPRRYSRGTTMEGTVDVSSIDSYISTRSVTTSNAEDNLSGMSSAAGSHISAIKHDEHFHFPTRMTKDLSKPYPSHYTSPHLSNKSSSASFESYNIPSPKERVNQHSFYPPTTSTPYSQKTKIPLHSKTQVSPSPSSSSYTSGSQVSRIQPPYVPLQSPRAKVQPPYSSTAPLPTKTSTLSEKPPCCQSHSRGVQASSSPRRKPLPYPASYPPKPKRSPTLSTQPPGKVSPSFTKPTTSTRSKKLRSPISYPPESKISPPSRIQPSSEPIRPRPGKPATPSKKQSLSVSSQSSGTQTPRSLKRKLPSSFVHTPDSLIPPLPKARVPDRSSHLPQTQTPLSSKRRSPFPTSYSRQTQTLPPPRRHLPYSSSMPPSKQEEPSQTKSSQRPSFASMAEAPRFSKKQSPEAETQSLSQKSKRIKAIKERETKDKVEREHKPLASTEEEGDSDSNIKDPREKTKDKVKRERQPPASAEEEDDNDSNLKDPREKTKHKVKRELKPPLRTEEEGDKDSDIKNQRKRSIIEQKAKDNIELEHKLLASTGEEGDKDFVTKDKRRSTDGEKAKDNVELENQPPASTGQESDKHFITKDKRRSADGEKAKDNVELENQPSASTGQEGDKDFKIKNQKKKATDRQKMWDNIESEHNLLESTIAEEDLINYWNYTVVYSVSGTADPKTFEYLLSSLRESGLEVKNVGGK</sequence>
<feature type="compositionally biased region" description="Basic and acidic residues" evidence="1">
    <location>
        <begin position="651"/>
        <end position="691"/>
    </location>
</feature>
<name>A0A8K0DC63_IGNLU</name>
<feature type="compositionally biased region" description="Polar residues" evidence="1">
    <location>
        <begin position="343"/>
        <end position="354"/>
    </location>
</feature>
<evidence type="ECO:0000313" key="2">
    <source>
        <dbReference type="EMBL" id="KAF2900681.1"/>
    </source>
</evidence>
<feature type="compositionally biased region" description="Polar residues" evidence="1">
    <location>
        <begin position="486"/>
        <end position="495"/>
    </location>
</feature>
<feature type="compositionally biased region" description="Basic and acidic residues" evidence="1">
    <location>
        <begin position="576"/>
        <end position="592"/>
    </location>
</feature>
<feature type="compositionally biased region" description="Polar residues" evidence="1">
    <location>
        <begin position="33"/>
        <end position="46"/>
    </location>
</feature>
<protein>
    <submittedName>
        <fullName evidence="2">Uncharacterized protein</fullName>
    </submittedName>
</protein>
<feature type="compositionally biased region" description="Polar residues" evidence="1">
    <location>
        <begin position="321"/>
        <end position="336"/>
    </location>
</feature>
<feature type="compositionally biased region" description="Polar residues" evidence="1">
    <location>
        <begin position="375"/>
        <end position="395"/>
    </location>
</feature>
<keyword evidence="3" id="KW-1185">Reference proteome</keyword>
<dbReference type="EMBL" id="VTPC01002056">
    <property type="protein sequence ID" value="KAF2900681.1"/>
    <property type="molecule type" value="Genomic_DNA"/>
</dbReference>